<dbReference type="Gene3D" id="3.30.160.20">
    <property type="match status" value="1"/>
</dbReference>
<dbReference type="eggNOG" id="KOG2726">
    <property type="taxonomic scope" value="Eukaryota"/>
</dbReference>
<dbReference type="GO" id="GO:0005739">
    <property type="term" value="C:mitochondrion"/>
    <property type="evidence" value="ECO:0007669"/>
    <property type="project" value="GOC"/>
</dbReference>
<accession>R7RXL0</accession>
<dbReference type="Gene3D" id="3.30.70.1660">
    <property type="match status" value="1"/>
</dbReference>
<evidence type="ECO:0000313" key="6">
    <source>
        <dbReference type="Proteomes" id="UP000053927"/>
    </source>
</evidence>
<keyword evidence="6" id="KW-1185">Reference proteome</keyword>
<dbReference type="Pfam" id="PF00472">
    <property type="entry name" value="RF-1"/>
    <property type="match status" value="1"/>
</dbReference>
<dbReference type="AlphaFoldDB" id="R7RXL0"/>
<keyword evidence="2" id="KW-0488">Methylation</keyword>
<dbReference type="OMA" id="DHRVGFK"/>
<evidence type="ECO:0000313" key="5">
    <source>
        <dbReference type="EMBL" id="EIM79620.1"/>
    </source>
</evidence>
<dbReference type="PROSITE" id="PS00745">
    <property type="entry name" value="RF_PROK_I"/>
    <property type="match status" value="1"/>
</dbReference>
<gene>
    <name evidence="5" type="ORF">STEHIDRAFT_150865</name>
</gene>
<dbReference type="RefSeq" id="XP_007311197.1">
    <property type="nucleotide sequence ID" value="XM_007311135.1"/>
</dbReference>
<comment type="similarity">
    <text evidence="1">Belongs to the prokaryotic/mitochondrial release factor family.</text>
</comment>
<protein>
    <submittedName>
        <fullName evidence="5">Release factor</fullName>
    </submittedName>
</protein>
<dbReference type="PANTHER" id="PTHR43804">
    <property type="entry name" value="LD18447P"/>
    <property type="match status" value="1"/>
</dbReference>
<evidence type="ECO:0000256" key="3">
    <source>
        <dbReference type="ARBA" id="ARBA00022917"/>
    </source>
</evidence>
<feature type="domain" description="Prokaryotic-type class I peptide chain release factors" evidence="4">
    <location>
        <begin position="228"/>
        <end position="244"/>
    </location>
</feature>
<dbReference type="EMBL" id="JH687402">
    <property type="protein sequence ID" value="EIM79620.1"/>
    <property type="molecule type" value="Genomic_DNA"/>
</dbReference>
<organism evidence="5 6">
    <name type="scientific">Stereum hirsutum (strain FP-91666)</name>
    <name type="common">White-rot fungus</name>
    <dbReference type="NCBI Taxonomy" id="721885"/>
    <lineage>
        <taxon>Eukaryota</taxon>
        <taxon>Fungi</taxon>
        <taxon>Dikarya</taxon>
        <taxon>Basidiomycota</taxon>
        <taxon>Agaricomycotina</taxon>
        <taxon>Agaricomycetes</taxon>
        <taxon>Russulales</taxon>
        <taxon>Stereaceae</taxon>
        <taxon>Stereum</taxon>
    </lineage>
</organism>
<evidence type="ECO:0000256" key="1">
    <source>
        <dbReference type="ARBA" id="ARBA00010835"/>
    </source>
</evidence>
<dbReference type="GO" id="GO:0032543">
    <property type="term" value="P:mitochondrial translation"/>
    <property type="evidence" value="ECO:0007669"/>
    <property type="project" value="UniProtKB-ARBA"/>
</dbReference>
<dbReference type="InterPro" id="IPR050057">
    <property type="entry name" value="Prokaryotic/Mito_RF"/>
</dbReference>
<dbReference type="Pfam" id="PF03462">
    <property type="entry name" value="PCRF"/>
    <property type="match status" value="1"/>
</dbReference>
<dbReference type="GeneID" id="18800118"/>
<dbReference type="SMART" id="SM00937">
    <property type="entry name" value="PCRF"/>
    <property type="match status" value="1"/>
</dbReference>
<dbReference type="KEGG" id="shs:STEHIDRAFT_150865"/>
<dbReference type="PANTHER" id="PTHR43804:SF7">
    <property type="entry name" value="LD18447P"/>
    <property type="match status" value="1"/>
</dbReference>
<dbReference type="GO" id="GO:0003747">
    <property type="term" value="F:translation release factor activity"/>
    <property type="evidence" value="ECO:0007669"/>
    <property type="project" value="InterPro"/>
</dbReference>
<dbReference type="InterPro" id="IPR045853">
    <property type="entry name" value="Pep_chain_release_fac_I_sf"/>
</dbReference>
<dbReference type="SUPFAM" id="SSF75620">
    <property type="entry name" value="Release factor"/>
    <property type="match status" value="1"/>
</dbReference>
<name>R7RXL0_STEHR</name>
<evidence type="ECO:0000259" key="4">
    <source>
        <dbReference type="PROSITE" id="PS00745"/>
    </source>
</evidence>
<evidence type="ECO:0000256" key="2">
    <source>
        <dbReference type="ARBA" id="ARBA00022481"/>
    </source>
</evidence>
<dbReference type="OrthoDB" id="2019491at2759"/>
<dbReference type="Gene3D" id="6.10.140.1950">
    <property type="match status" value="1"/>
</dbReference>
<dbReference type="InterPro" id="IPR005139">
    <property type="entry name" value="PCRF"/>
</dbReference>
<dbReference type="FunFam" id="3.30.160.20:FF:000004">
    <property type="entry name" value="Peptide chain release factor 1"/>
    <property type="match status" value="1"/>
</dbReference>
<reference evidence="6" key="1">
    <citation type="journal article" date="2012" name="Science">
        <title>The Paleozoic origin of enzymatic lignin decomposition reconstructed from 31 fungal genomes.</title>
        <authorList>
            <person name="Floudas D."/>
            <person name="Binder M."/>
            <person name="Riley R."/>
            <person name="Barry K."/>
            <person name="Blanchette R.A."/>
            <person name="Henrissat B."/>
            <person name="Martinez A.T."/>
            <person name="Otillar R."/>
            <person name="Spatafora J.W."/>
            <person name="Yadav J.S."/>
            <person name="Aerts A."/>
            <person name="Benoit I."/>
            <person name="Boyd A."/>
            <person name="Carlson A."/>
            <person name="Copeland A."/>
            <person name="Coutinho P.M."/>
            <person name="de Vries R.P."/>
            <person name="Ferreira P."/>
            <person name="Findley K."/>
            <person name="Foster B."/>
            <person name="Gaskell J."/>
            <person name="Glotzer D."/>
            <person name="Gorecki P."/>
            <person name="Heitman J."/>
            <person name="Hesse C."/>
            <person name="Hori C."/>
            <person name="Igarashi K."/>
            <person name="Jurgens J.A."/>
            <person name="Kallen N."/>
            <person name="Kersten P."/>
            <person name="Kohler A."/>
            <person name="Kuees U."/>
            <person name="Kumar T.K.A."/>
            <person name="Kuo A."/>
            <person name="LaButti K."/>
            <person name="Larrondo L.F."/>
            <person name="Lindquist E."/>
            <person name="Ling A."/>
            <person name="Lombard V."/>
            <person name="Lucas S."/>
            <person name="Lundell T."/>
            <person name="Martin R."/>
            <person name="McLaughlin D.J."/>
            <person name="Morgenstern I."/>
            <person name="Morin E."/>
            <person name="Murat C."/>
            <person name="Nagy L.G."/>
            <person name="Nolan M."/>
            <person name="Ohm R.A."/>
            <person name="Patyshakuliyeva A."/>
            <person name="Rokas A."/>
            <person name="Ruiz-Duenas F.J."/>
            <person name="Sabat G."/>
            <person name="Salamov A."/>
            <person name="Samejima M."/>
            <person name="Schmutz J."/>
            <person name="Slot J.C."/>
            <person name="St John F."/>
            <person name="Stenlid J."/>
            <person name="Sun H."/>
            <person name="Sun S."/>
            <person name="Syed K."/>
            <person name="Tsang A."/>
            <person name="Wiebenga A."/>
            <person name="Young D."/>
            <person name="Pisabarro A."/>
            <person name="Eastwood D.C."/>
            <person name="Martin F."/>
            <person name="Cullen D."/>
            <person name="Grigoriev I.V."/>
            <person name="Hibbett D.S."/>
        </authorList>
    </citation>
    <scope>NUCLEOTIDE SEQUENCE [LARGE SCALE GENOMIC DNA]</scope>
    <source>
        <strain evidence="6">FP-91666</strain>
    </source>
</reference>
<keyword evidence="3" id="KW-0648">Protein biosynthesis</keyword>
<sequence length="370" mass="41324">MLSLIGSRVNAVSAEFAEQLGDSSKDVSVAKQLKGIRPLKDAWSEWSHLRKALDDTVALLDDPSMRELAQEEHHSLITSLTAHLQSTFPSLLFSASSSSSSTAHLSALIELKSGVGGSESSLFVSDLLRMYMRLSHDRKWQPTVLNANEIDTGGLKDVILEVKGEGAYEALRWESGVHRVQRVPATEASGRVHTSTVAAVVLPLSDGESNDRDDELYKKEDVKVETMRARGAGGQHVNKTESAIRLTHTPTGITVSMQDERSQHENRRRAYQVLSARLMDLKLTKEQADRRAVRRDLVRTADRSEKIRTYNLPQDRVTDHRLGKSGMSWGDVMERNGLEDLIEGLQERHQKEVVEEVLAEWEEAEKGRAK</sequence>
<proteinExistence type="inferred from homology"/>
<dbReference type="Proteomes" id="UP000053927">
    <property type="component" value="Unassembled WGS sequence"/>
</dbReference>
<dbReference type="InterPro" id="IPR000352">
    <property type="entry name" value="Pep_chain_release_fac_I"/>
</dbReference>